<feature type="transmembrane region" description="Helical" evidence="2">
    <location>
        <begin position="45"/>
        <end position="65"/>
    </location>
</feature>
<evidence type="ECO:0000313" key="4">
    <source>
        <dbReference type="Proteomes" id="UP001228905"/>
    </source>
</evidence>
<organism evidence="3 4">
    <name type="scientific">Caulobacter ginsengisoli</name>
    <dbReference type="NCBI Taxonomy" id="400775"/>
    <lineage>
        <taxon>Bacteria</taxon>
        <taxon>Pseudomonadati</taxon>
        <taxon>Pseudomonadota</taxon>
        <taxon>Alphaproteobacteria</taxon>
        <taxon>Caulobacterales</taxon>
        <taxon>Caulobacteraceae</taxon>
        <taxon>Caulobacter</taxon>
    </lineage>
</organism>
<proteinExistence type="predicted"/>
<dbReference type="InterPro" id="IPR011990">
    <property type="entry name" value="TPR-like_helical_dom_sf"/>
</dbReference>
<dbReference type="Proteomes" id="UP001228905">
    <property type="component" value="Unassembled WGS sequence"/>
</dbReference>
<feature type="repeat" description="TPR" evidence="1">
    <location>
        <begin position="214"/>
        <end position="247"/>
    </location>
</feature>
<keyword evidence="2" id="KW-0472">Membrane</keyword>
<sequence>MIARIVGLLLGLGLAALGWAILQPTGLVGAYLPPLPLGAFEPERMVVGGAAILLGVVVFIAGLMPKGPGGGGRKKKARSSQYVVDFGAADPAPAADPHGAEAVLAPEAAEPVAPAVPPPRPEPAVSGSFVALRAELHDLARREDWLQAAALARRLPALAADDHERLLAAIDLGDLVRAQGRLDEAQEAYDEAAGHGRALLVAAPTDPRSAGALASALTGVGDIASDEGRLDAALEAYEEVVALRRQVVAASSAPGDRRALSLALERLADAREDRGHRVRALTLYKESFDIAGALAAADPAAYGADLAVTRERLAELESRLA</sequence>
<keyword evidence="1" id="KW-0802">TPR repeat</keyword>
<evidence type="ECO:0000256" key="2">
    <source>
        <dbReference type="SAM" id="Phobius"/>
    </source>
</evidence>
<evidence type="ECO:0000256" key="1">
    <source>
        <dbReference type="PROSITE-ProRule" id="PRU00339"/>
    </source>
</evidence>
<reference evidence="3 4" key="1">
    <citation type="submission" date="2023-07" db="EMBL/GenBank/DDBJ databases">
        <title>Genomic Encyclopedia of Type Strains, Phase IV (KMG-IV): sequencing the most valuable type-strain genomes for metagenomic binning, comparative biology and taxonomic classification.</title>
        <authorList>
            <person name="Goeker M."/>
        </authorList>
    </citation>
    <scope>NUCLEOTIDE SEQUENCE [LARGE SCALE GENOMIC DNA]</scope>
    <source>
        <strain evidence="3 4">DSM 18695</strain>
    </source>
</reference>
<gene>
    <name evidence="3" type="ORF">QO010_003849</name>
</gene>
<name>A0ABU0IVL0_9CAUL</name>
<keyword evidence="2" id="KW-0812">Transmembrane</keyword>
<keyword evidence="2" id="KW-1133">Transmembrane helix</keyword>
<dbReference type="InterPro" id="IPR019734">
    <property type="entry name" value="TPR_rpt"/>
</dbReference>
<dbReference type="RefSeq" id="WP_307351870.1">
    <property type="nucleotide sequence ID" value="NZ_JAUSVS010000009.1"/>
</dbReference>
<dbReference type="Pfam" id="PF13181">
    <property type="entry name" value="TPR_8"/>
    <property type="match status" value="1"/>
</dbReference>
<dbReference type="PROSITE" id="PS50005">
    <property type="entry name" value="TPR"/>
    <property type="match status" value="1"/>
</dbReference>
<accession>A0ABU0IVL0</accession>
<dbReference type="SUPFAM" id="SSF48452">
    <property type="entry name" value="TPR-like"/>
    <property type="match status" value="1"/>
</dbReference>
<keyword evidence="4" id="KW-1185">Reference proteome</keyword>
<dbReference type="Gene3D" id="1.25.40.10">
    <property type="entry name" value="Tetratricopeptide repeat domain"/>
    <property type="match status" value="1"/>
</dbReference>
<dbReference type="EMBL" id="JAUSVS010000009">
    <property type="protein sequence ID" value="MDQ0466056.1"/>
    <property type="molecule type" value="Genomic_DNA"/>
</dbReference>
<evidence type="ECO:0000313" key="3">
    <source>
        <dbReference type="EMBL" id="MDQ0466056.1"/>
    </source>
</evidence>
<comment type="caution">
    <text evidence="3">The sequence shown here is derived from an EMBL/GenBank/DDBJ whole genome shotgun (WGS) entry which is preliminary data.</text>
</comment>
<protein>
    <submittedName>
        <fullName evidence="3">Tetratricopeptide (TPR) repeat protein</fullName>
    </submittedName>
</protein>